<dbReference type="SUPFAM" id="SSF47473">
    <property type="entry name" value="EF-hand"/>
    <property type="match status" value="3"/>
</dbReference>
<dbReference type="PANTHER" id="PTHR14240">
    <property type="entry name" value="RETINITIS PIGMENTOSA GTPASE REGULATOR-INTERACTING PROTEIN"/>
    <property type="match status" value="1"/>
</dbReference>
<comment type="subcellular location">
    <subcellularLocation>
        <location evidence="1">Cell projection</location>
        <location evidence="1">Cilium</location>
    </subcellularLocation>
</comment>
<dbReference type="STRING" id="1094619.G5AF18"/>
<feature type="region of interest" description="Disordered" evidence="7">
    <location>
        <begin position="41"/>
        <end position="70"/>
    </location>
</feature>
<feature type="region of interest" description="Disordered" evidence="7">
    <location>
        <begin position="192"/>
        <end position="227"/>
    </location>
</feature>
<dbReference type="Pfam" id="PF00168">
    <property type="entry name" value="C2"/>
    <property type="match status" value="1"/>
</dbReference>
<dbReference type="InterPro" id="IPR000008">
    <property type="entry name" value="C2_dom"/>
</dbReference>
<feature type="region of interest" description="Disordered" evidence="7">
    <location>
        <begin position="442"/>
        <end position="476"/>
    </location>
</feature>
<dbReference type="CDD" id="cd00030">
    <property type="entry name" value="C2"/>
    <property type="match status" value="1"/>
</dbReference>
<proteinExistence type="inferred from homology"/>
<dbReference type="GO" id="GO:0005929">
    <property type="term" value="C:cilium"/>
    <property type="evidence" value="ECO:0007669"/>
    <property type="project" value="UniProtKB-SubCell"/>
</dbReference>
<evidence type="ECO:0000256" key="7">
    <source>
        <dbReference type="SAM" id="MobiDB-lite"/>
    </source>
</evidence>
<dbReference type="OMA" id="CDFYDFE"/>
<dbReference type="GeneID" id="20653415"/>
<evidence type="ECO:0000256" key="3">
    <source>
        <dbReference type="ARBA" id="ARBA00023054"/>
    </source>
</evidence>
<dbReference type="Proteomes" id="UP000002640">
    <property type="component" value="Unassembled WGS sequence"/>
</dbReference>
<dbReference type="InterPro" id="IPR011992">
    <property type="entry name" value="EF-hand-dom_pair"/>
</dbReference>
<accession>G5AF18</accession>
<keyword evidence="4" id="KW-0969">Cilium</keyword>
<reference evidence="10 11" key="1">
    <citation type="journal article" date="2006" name="Science">
        <title>Phytophthora genome sequences uncover evolutionary origins and mechanisms of pathogenesis.</title>
        <authorList>
            <person name="Tyler B.M."/>
            <person name="Tripathy S."/>
            <person name="Zhang X."/>
            <person name="Dehal P."/>
            <person name="Jiang R.H."/>
            <person name="Aerts A."/>
            <person name="Arredondo F.D."/>
            <person name="Baxter L."/>
            <person name="Bensasson D."/>
            <person name="Beynon J.L."/>
            <person name="Chapman J."/>
            <person name="Damasceno C.M."/>
            <person name="Dorrance A.E."/>
            <person name="Dou D."/>
            <person name="Dickerman A.W."/>
            <person name="Dubchak I.L."/>
            <person name="Garbelotto M."/>
            <person name="Gijzen M."/>
            <person name="Gordon S.G."/>
            <person name="Govers F."/>
            <person name="Grunwald N.J."/>
            <person name="Huang W."/>
            <person name="Ivors K.L."/>
            <person name="Jones R.W."/>
            <person name="Kamoun S."/>
            <person name="Krampis K."/>
            <person name="Lamour K.H."/>
            <person name="Lee M.K."/>
            <person name="McDonald W.H."/>
            <person name="Medina M."/>
            <person name="Meijer H.J."/>
            <person name="Nordberg E.K."/>
            <person name="Maclean D.J."/>
            <person name="Ospina-Giraldo M.D."/>
            <person name="Morris P.F."/>
            <person name="Phuntumart V."/>
            <person name="Putnam N.H."/>
            <person name="Rash S."/>
            <person name="Rose J.K."/>
            <person name="Sakihama Y."/>
            <person name="Salamov A.A."/>
            <person name="Savidor A."/>
            <person name="Scheuring C.F."/>
            <person name="Smith B.M."/>
            <person name="Sobral B.W."/>
            <person name="Terry A."/>
            <person name="Torto-Alalibo T.A."/>
            <person name="Win J."/>
            <person name="Xu Z."/>
            <person name="Zhang H."/>
            <person name="Grigoriev I.V."/>
            <person name="Rokhsar D.S."/>
            <person name="Boore J.L."/>
        </authorList>
    </citation>
    <scope>NUCLEOTIDE SEQUENCE [LARGE SCALE GENOMIC DNA]</scope>
    <source>
        <strain evidence="10 11">P6497</strain>
    </source>
</reference>
<evidence type="ECO:0000313" key="10">
    <source>
        <dbReference type="EMBL" id="EGZ05808.1"/>
    </source>
</evidence>
<feature type="domain" description="C2" evidence="8">
    <location>
        <begin position="801"/>
        <end position="941"/>
    </location>
</feature>
<dbReference type="GO" id="GO:0005509">
    <property type="term" value="F:calcium ion binding"/>
    <property type="evidence" value="ECO:0007669"/>
    <property type="project" value="InterPro"/>
</dbReference>
<evidence type="ECO:0000256" key="6">
    <source>
        <dbReference type="SAM" id="Coils"/>
    </source>
</evidence>
<comment type="similarity">
    <text evidence="2">Belongs to the RPGRIP1 family.</text>
</comment>
<evidence type="ECO:0000256" key="4">
    <source>
        <dbReference type="ARBA" id="ARBA00023069"/>
    </source>
</evidence>
<dbReference type="SUPFAM" id="SSF49562">
    <property type="entry name" value="C2 domain (Calcium/lipid-binding domain, CaLB)"/>
    <property type="match status" value="2"/>
</dbReference>
<evidence type="ECO:0000256" key="5">
    <source>
        <dbReference type="ARBA" id="ARBA00023273"/>
    </source>
</evidence>
<dbReference type="Gene3D" id="2.60.40.150">
    <property type="entry name" value="C2 domain"/>
    <property type="match status" value="2"/>
</dbReference>
<dbReference type="RefSeq" id="XP_009538669.1">
    <property type="nucleotide sequence ID" value="XM_009540374.1"/>
</dbReference>
<evidence type="ECO:0000256" key="2">
    <source>
        <dbReference type="ARBA" id="ARBA00006042"/>
    </source>
</evidence>
<feature type="non-terminal residue" evidence="10">
    <location>
        <position position="2119"/>
    </location>
</feature>
<evidence type="ECO:0000259" key="9">
    <source>
        <dbReference type="PROSITE" id="PS50222"/>
    </source>
</evidence>
<dbReference type="CDD" id="cd00051">
    <property type="entry name" value="EFh"/>
    <property type="match status" value="1"/>
</dbReference>
<dbReference type="PROSITE" id="PS50004">
    <property type="entry name" value="C2"/>
    <property type="match status" value="1"/>
</dbReference>
<name>G5AF18_PHYSP</name>
<dbReference type="InterPro" id="IPR031139">
    <property type="entry name" value="RPGRIP1_fam"/>
</dbReference>
<dbReference type="Gene3D" id="1.10.238.10">
    <property type="entry name" value="EF-hand"/>
    <property type="match status" value="4"/>
</dbReference>
<dbReference type="InParanoid" id="G5AF18"/>
<evidence type="ECO:0000256" key="1">
    <source>
        <dbReference type="ARBA" id="ARBA00004138"/>
    </source>
</evidence>
<sequence length="2119" mass="240359">MPSEYEDKYLLLRDENTALKKKKNEQEATIKRMYTKLAMIEEKLSRKRQSEGKNNQDDPETGGNKAAVIPVRRDLDTEKFIAALKNENATLRKKNQSLMEKNRWLEEQCRQSSALKRLGSVAAPASRGPVQKRPPIARNPPSSSAGFAGNTLEKQAENARKLHRETFSGDLEVALKKRLVIAEKQLMKLQAENEQLRSNTSRLQLKPRRDNNEDSGPSDGEDDNMEANKESNNLELEQMKRELRDRQAQLAILNARYENLESNALAEREIQEKTLGQMEQMNRQVHKLRTQLQDAVMEKEELEIRIMKAGDQEKDIALLREQNRRLEERMTSLCESPFINDAFQRKERIDKLFDLEKLTQEQKATITHMTDENQKLQGVIRELQSSIKQLKQAKDRVEQDLAQMAHHLMEERNARSLEAMKSTASNVPIPRPEPLVIVRQRTPESQPQPPEKRDACSSPVNNNASPGKKPAPSLTVGGGVVTRKYGDLPSAASFLDADDDISVKHLRNRVHVLQIAHLKSMQELERCEKMLQAQTNINRELALEIEELTTSKISSSNQLQRRMKELELLCEERQQRIHALQAEIKQLKYAREKMLLKAREAEETCSDDSASDDEGSEVASLSESLILASRDLAPGEQLLEVGIVSGNFDNSVVGINSSTFVICDFYDFESQSTPLLMGNRPEYNLSATFKVTVDGFFLRYLASESVVLEVHQAIRGDFKLIGKASVRLSKLLQSKGVVKVPLLAVKAICCNNDGGAPVLGTLNVVLRLSTPVSEIWQVHLRSYPQDILLLSSASKHREPDTPTDVLGGQDLNADSSHSMNELQITVFACRKLRSYGKRSSGSVSRVPSSYVHYQLLGFPDVFTNIVPESANPEYDLSYSRQAFTLEVDATLLRFFSKFRFWITVFDDQVDLDDNAQEDGVVGKCGLMLTDLVNGENIRGWFPLKDGNDQHAGDISVLIQWKDPFQVLQLISSQRARGVHGRPIDMHSLDFDQQHALLAMFSSDLDGRINYRQFLHYADPSEELELLVAKLKERIEYAIDAELVTSADDVFTVATEPRQRKRMVISMDAFAQAGEKHGIFLSDFEREHLLATFGVADSSPENRSTVPPATGEDSKSISLRYLLLHINPRLGCVERLLCHKIRQTVHRYVQEQKKRKPADVVPAPKIFEKFDDARCGQISRSAFRKCMAALGFEFMSVESEYRELVRSHTQPGSGVIASDSIAKDATPQCRGSIDLDEDILEDAPTLDVSEPTASTVPPTTEFQRRKQAFTDRMKAIASASSKNLVYEQVEKKLQDRRVQAKEKAVKVSRQEILAQQVRQLHVPQSIHHDAARTLQKHYRQYKEQQHQIWEISHAKTTILDADSQLQAILAKWSFADLNGLEDAILSEIERDAPEAKRSRLLSKKQLGYFLSKAPRIALPPALLWNLMEYFSVKEAGMVAYRALLNFVFSTSTEESERGQKQRLSVLKRLLFDIGYASHTFVSAGDMKGTGIISFKKFRECLARLGAQLSAKELHLVTIMLDANGYDILYHALFQLLAQLPHCQQLTKALERCHQFGIALLREKILTFVSSDDGSMTQEELVRVLMMLSSDGAHFEPEDSSVLFRMTAGNADSTKRVSIHDLCLRLEWAEKYSKKSWSDEWNQYDMHQLQRLAWNCRKLICGSYSDLKDEFERFDWQARGFVSLTEFTSIVRRIGFVLFTEGQLKGMAKSFSVKTNGSFGINYRQFLDWTTPPLPVDMDAVEEKLRKFAHDQATKLPSRQLSEVFALWNKIFSAEAESSADRAVTRSNFVNILQTRLGVPLDEHEMRTLLYTYDPKLEDQIDPDTFLRMNWREEALARRERKAATKPTASSAPAIQPRLGRSPTAVLSDFLDWCEDRGVDFRGELEAKDTTYTGFVTAMELKDTLLRLGFANIASPSSAEVMVGQLVRQFRSPERTDAVHYTTMLYEATKPFSTGNDSQWYEQITEHLRSRIRAKASLAGKIDHADTTIYAKLDSAFSHFDREKKGFLTAANLHTGLRALSYDLTAEQLDSMMAQICVFRHSGGGLSRTEFDSFVLDPYCSRLLRKLSAQLYSEVEPHSQDTMPRVAYLSRLLMECGGDTHPSSLPKETFWTQLERALERQ</sequence>
<evidence type="ECO:0000313" key="11">
    <source>
        <dbReference type="Proteomes" id="UP000002640"/>
    </source>
</evidence>
<keyword evidence="11" id="KW-1185">Reference proteome</keyword>
<feature type="coiled-coil region" evidence="6">
    <location>
        <begin position="81"/>
        <end position="108"/>
    </location>
</feature>
<evidence type="ECO:0000259" key="8">
    <source>
        <dbReference type="PROSITE" id="PS50004"/>
    </source>
</evidence>
<dbReference type="Pfam" id="PF11618">
    <property type="entry name" value="C2-C2_1"/>
    <property type="match status" value="1"/>
</dbReference>
<dbReference type="InterPro" id="IPR002048">
    <property type="entry name" value="EF_hand_dom"/>
</dbReference>
<feature type="domain" description="EF-hand" evidence="9">
    <location>
        <begin position="1986"/>
        <end position="2021"/>
    </location>
</feature>
<feature type="compositionally biased region" description="Basic and acidic residues" evidence="7">
    <location>
        <begin position="41"/>
        <end position="56"/>
    </location>
</feature>
<dbReference type="InterPro" id="IPR021656">
    <property type="entry name" value="C2-C2_1"/>
</dbReference>
<dbReference type="InterPro" id="IPR035892">
    <property type="entry name" value="C2_domain_sf"/>
</dbReference>
<dbReference type="KEGG" id="psoj:PHYSODRAFT_465851"/>
<dbReference type="EMBL" id="JH159165">
    <property type="protein sequence ID" value="EGZ05808.1"/>
    <property type="molecule type" value="Genomic_DNA"/>
</dbReference>
<organism evidence="10 11">
    <name type="scientific">Phytophthora sojae (strain P6497)</name>
    <name type="common">Soybean stem and root rot agent</name>
    <name type="synonym">Phytophthora megasperma f. sp. glycines</name>
    <dbReference type="NCBI Taxonomy" id="1094619"/>
    <lineage>
        <taxon>Eukaryota</taxon>
        <taxon>Sar</taxon>
        <taxon>Stramenopiles</taxon>
        <taxon>Oomycota</taxon>
        <taxon>Peronosporomycetes</taxon>
        <taxon>Peronosporales</taxon>
        <taxon>Peronosporaceae</taxon>
        <taxon>Phytophthora</taxon>
    </lineage>
</organism>
<feature type="region of interest" description="Disordered" evidence="7">
    <location>
        <begin position="116"/>
        <end position="148"/>
    </location>
</feature>
<feature type="compositionally biased region" description="Polar residues" evidence="7">
    <location>
        <begin position="192"/>
        <end position="203"/>
    </location>
</feature>
<dbReference type="PROSITE" id="PS50222">
    <property type="entry name" value="EF_HAND_2"/>
    <property type="match status" value="2"/>
</dbReference>
<feature type="coiled-coil region" evidence="6">
    <location>
        <begin position="373"/>
        <end position="407"/>
    </location>
</feature>
<dbReference type="GO" id="GO:0005856">
    <property type="term" value="C:cytoskeleton"/>
    <property type="evidence" value="ECO:0007669"/>
    <property type="project" value="UniProtKB-ARBA"/>
</dbReference>
<feature type="coiled-coil region" evidence="6">
    <location>
        <begin position="524"/>
        <end position="604"/>
    </location>
</feature>
<dbReference type="PANTHER" id="PTHR14240:SF5">
    <property type="entry name" value="RPGRIP1 C-TERMINAL DOMAIN-CONTAINING PROTEIN"/>
    <property type="match status" value="1"/>
</dbReference>
<protein>
    <submittedName>
        <fullName evidence="10">Uncharacterized protein</fullName>
    </submittedName>
</protein>
<gene>
    <name evidence="10" type="ORF">PHYSODRAFT_465851</name>
</gene>
<feature type="domain" description="EF-hand" evidence="9">
    <location>
        <begin position="1164"/>
        <end position="1192"/>
    </location>
</feature>
<keyword evidence="5" id="KW-0966">Cell projection</keyword>
<keyword evidence="3 6" id="KW-0175">Coiled coil</keyword>